<dbReference type="Pfam" id="PF03514">
    <property type="entry name" value="GRAS"/>
    <property type="match status" value="1"/>
</dbReference>
<evidence type="ECO:0000256" key="1">
    <source>
        <dbReference type="ARBA" id="ARBA00023015"/>
    </source>
</evidence>
<evidence type="ECO:0000256" key="2">
    <source>
        <dbReference type="ARBA" id="ARBA00023163"/>
    </source>
</evidence>
<name>A0A835PTW7_VANPL</name>
<dbReference type="PANTHER" id="PTHR31636">
    <property type="entry name" value="OSJNBA0084A10.13 PROTEIN-RELATED"/>
    <property type="match status" value="1"/>
</dbReference>
<keyword evidence="2" id="KW-0804">Transcription</keyword>
<protein>
    <submittedName>
        <fullName evidence="4">Uncharacterized protein</fullName>
    </submittedName>
</protein>
<proteinExistence type="inferred from homology"/>
<evidence type="ECO:0000313" key="5">
    <source>
        <dbReference type="Proteomes" id="UP000639772"/>
    </source>
</evidence>
<reference evidence="4 5" key="1">
    <citation type="journal article" date="2020" name="Nat. Food">
        <title>A phased Vanilla planifolia genome enables genetic improvement of flavour and production.</title>
        <authorList>
            <person name="Hasing T."/>
            <person name="Tang H."/>
            <person name="Brym M."/>
            <person name="Khazi F."/>
            <person name="Huang T."/>
            <person name="Chambers A.H."/>
        </authorList>
    </citation>
    <scope>NUCLEOTIDE SEQUENCE [LARGE SCALE GENOMIC DNA]</scope>
    <source>
        <tissue evidence="4">Leaf</tissue>
    </source>
</reference>
<gene>
    <name evidence="4" type="ORF">HPP92_023318</name>
</gene>
<evidence type="ECO:0000256" key="3">
    <source>
        <dbReference type="PROSITE-ProRule" id="PRU01191"/>
    </source>
</evidence>
<feature type="region of interest" description="SAW" evidence="3">
    <location>
        <begin position="417"/>
        <end position="507"/>
    </location>
</feature>
<comment type="caution">
    <text evidence="3">Lacks conserved residue(s) required for the propagation of feature annotation.</text>
</comment>
<evidence type="ECO:0000313" key="4">
    <source>
        <dbReference type="EMBL" id="KAG0460190.1"/>
    </source>
</evidence>
<accession>A0A835PTW7</accession>
<dbReference type="AlphaFoldDB" id="A0A835PTW7"/>
<dbReference type="InterPro" id="IPR005202">
    <property type="entry name" value="TF_GRAS"/>
</dbReference>
<comment type="caution">
    <text evidence="4">The sequence shown here is derived from an EMBL/GenBank/DDBJ whole genome shotgun (WGS) entry which is preliminary data.</text>
</comment>
<keyword evidence="1" id="KW-0805">Transcription regulation</keyword>
<comment type="similarity">
    <text evidence="3">Belongs to the GRAS family.</text>
</comment>
<dbReference type="EMBL" id="JADCNM010000012">
    <property type="protein sequence ID" value="KAG0460190.1"/>
    <property type="molecule type" value="Genomic_DNA"/>
</dbReference>
<feature type="short sequence motif" description="VHIID" evidence="3">
    <location>
        <begin position="222"/>
        <end position="226"/>
    </location>
</feature>
<dbReference type="Proteomes" id="UP000639772">
    <property type="component" value="Chromosome 12"/>
</dbReference>
<sequence>MMYLGGCCSCRFDAWILYSARLTLTKELQHSSILTSSSSYPPSRRTPPLNSNYLFNMEEDHITASTNSSSSKQYENHTSNPIITSPKLANFDVLFSDPNRRWASDLLLDCARAVSTSDKPRVHHLMWILSELASPYGDLDQRIASYFLEALFARLTSTGPRTLLTLSSVSDRITCFESTRRTNLRFQDLSPWSTFGHVAANGAILDSFLSPSSSNPNSASRLHILDLSTTFCTQWPTLLESLATRSSGADDTPHLSITTVVPSSSPSAHRVMREIAPRIDKFARLMGVPFCFSVVHYPDPDLSTLDLPRLVADDGSSTTLAVNCVNFLHRVPPAGRRRDILLANIRQLRPQIVTLLEEEANLVGFEDEDEGFLKDFRECLGFFSAYFDSLDYCFPKTSNDRLALERAAGRAVVDLVACPAEESSERRERAAGWSRRMKIAGFKPAAFSDDVTEDLSALLKRHKEGWSMRSADKDVEDSTPSGFGGYATTGLFLTWKERPVLWASVWKA</sequence>
<dbReference type="PROSITE" id="PS50985">
    <property type="entry name" value="GRAS"/>
    <property type="match status" value="1"/>
</dbReference>
<dbReference type="OrthoDB" id="1913536at2759"/>
<organism evidence="4 5">
    <name type="scientific">Vanilla planifolia</name>
    <name type="common">Vanilla</name>
    <dbReference type="NCBI Taxonomy" id="51239"/>
    <lineage>
        <taxon>Eukaryota</taxon>
        <taxon>Viridiplantae</taxon>
        <taxon>Streptophyta</taxon>
        <taxon>Embryophyta</taxon>
        <taxon>Tracheophyta</taxon>
        <taxon>Spermatophyta</taxon>
        <taxon>Magnoliopsida</taxon>
        <taxon>Liliopsida</taxon>
        <taxon>Asparagales</taxon>
        <taxon>Orchidaceae</taxon>
        <taxon>Vanilloideae</taxon>
        <taxon>Vanilleae</taxon>
        <taxon>Vanilla</taxon>
    </lineage>
</organism>
<feature type="region of interest" description="Leucine repeat II (LRII)" evidence="3">
    <location>
        <begin position="274"/>
        <end position="306"/>
    </location>
</feature>